<protein>
    <submittedName>
        <fullName evidence="2">Uncharacterized protein</fullName>
    </submittedName>
</protein>
<evidence type="ECO:0000256" key="1">
    <source>
        <dbReference type="SAM" id="MobiDB-lite"/>
    </source>
</evidence>
<dbReference type="EMBL" id="QUAH01000007">
    <property type="protein sequence ID" value="RFT15653.1"/>
    <property type="molecule type" value="Genomic_DNA"/>
</dbReference>
<gene>
    <name evidence="2" type="ORF">OP8BY_0028</name>
</gene>
<sequence>MSGPGFKNPWSRPSDTGQNKGNKENMPHTYSRYGYTLAPAIKKLR</sequence>
<comment type="caution">
    <text evidence="2">The sequence shown here is derived from an EMBL/GenBank/DDBJ whole genome shotgun (WGS) entry which is preliminary data.</text>
</comment>
<accession>A0A3E2BLN2</accession>
<proteinExistence type="predicted"/>
<evidence type="ECO:0000313" key="3">
    <source>
        <dbReference type="Proteomes" id="UP000257323"/>
    </source>
</evidence>
<dbReference type="AlphaFoldDB" id="A0A3E2BLN2"/>
<name>A0A3E2BLN2_9BACT</name>
<dbReference type="Proteomes" id="UP000257323">
    <property type="component" value="Unassembled WGS sequence"/>
</dbReference>
<reference evidence="2 3" key="1">
    <citation type="submission" date="2018-08" db="EMBL/GenBank/DDBJ databases">
        <title>Genome analysis of the thermophilic bacterium of the candidate phylum Aminicenantes from deep subsurface aquifer revealed its physiology and ecological role.</title>
        <authorList>
            <person name="Kadnikov V.V."/>
            <person name="Mardanov A.V."/>
            <person name="Beletsky A.V."/>
            <person name="Karnachuk O.V."/>
            <person name="Ravin N.V."/>
        </authorList>
    </citation>
    <scope>NUCLEOTIDE SEQUENCE [LARGE SCALE GENOMIC DNA]</scope>
    <source>
        <strain evidence="2">BY38</strain>
    </source>
</reference>
<feature type="region of interest" description="Disordered" evidence="1">
    <location>
        <begin position="1"/>
        <end position="32"/>
    </location>
</feature>
<feature type="compositionally biased region" description="Polar residues" evidence="1">
    <location>
        <begin position="11"/>
        <end position="20"/>
    </location>
</feature>
<organism evidence="2 3">
    <name type="scientific">Candidatus Saccharicenans subterraneus</name>
    <dbReference type="NCBI Taxonomy" id="2508984"/>
    <lineage>
        <taxon>Bacteria</taxon>
        <taxon>Candidatus Aminicenantota</taxon>
        <taxon>Candidatus Aminicenantia</taxon>
        <taxon>Candidatus Aminicenantales</taxon>
        <taxon>Candidatus Saccharicenantaceae</taxon>
        <taxon>Candidatus Saccharicenans</taxon>
    </lineage>
</organism>
<evidence type="ECO:0000313" key="2">
    <source>
        <dbReference type="EMBL" id="RFT15653.1"/>
    </source>
</evidence>